<dbReference type="GO" id="GO:0015031">
    <property type="term" value="P:protein transport"/>
    <property type="evidence" value="ECO:0007669"/>
    <property type="project" value="UniProtKB-KW"/>
</dbReference>
<dbReference type="PANTHER" id="PTHR33909">
    <property type="entry name" value="SEC TRANSLOCON ACCESSORY COMPLEX SUBUNIT YAJC"/>
    <property type="match status" value="1"/>
</dbReference>
<dbReference type="PRINTS" id="PR01853">
    <property type="entry name" value="YAJCTRNLCASE"/>
</dbReference>
<keyword evidence="7 10" id="KW-1133">Transmembrane helix</keyword>
<evidence type="ECO:0000256" key="1">
    <source>
        <dbReference type="ARBA" id="ARBA00004162"/>
    </source>
</evidence>
<dbReference type="AlphaFoldDB" id="A0A537K234"/>
<evidence type="ECO:0000256" key="2">
    <source>
        <dbReference type="ARBA" id="ARBA00006742"/>
    </source>
</evidence>
<keyword evidence="9 10" id="KW-0472">Membrane</keyword>
<evidence type="ECO:0000256" key="4">
    <source>
        <dbReference type="ARBA" id="ARBA00022475"/>
    </source>
</evidence>
<dbReference type="SMART" id="SM01323">
    <property type="entry name" value="YajC"/>
    <property type="match status" value="1"/>
</dbReference>
<dbReference type="InterPro" id="IPR003849">
    <property type="entry name" value="Preprotein_translocase_YajC"/>
</dbReference>
<protein>
    <submittedName>
        <fullName evidence="11">Preprotein translocase subunit YajC</fullName>
    </submittedName>
</protein>
<evidence type="ECO:0000256" key="9">
    <source>
        <dbReference type="ARBA" id="ARBA00023136"/>
    </source>
</evidence>
<dbReference type="NCBIfam" id="TIGR00739">
    <property type="entry name" value="yajC"/>
    <property type="match status" value="1"/>
</dbReference>
<sequence length="98" mass="10936">MGLTPQQVQQVTSLLPLLVLFAVFYVMLIRPQQVQQKKYREMLARLKKGDRVLTRGGLYGVILDVKDNDLTLELAQNVRVRADRTAVQSLAKRGAAGG</sequence>
<comment type="caution">
    <text evidence="11">The sequence shown here is derived from an EMBL/GenBank/DDBJ whole genome shotgun (WGS) entry which is preliminary data.</text>
</comment>
<evidence type="ECO:0000313" key="12">
    <source>
        <dbReference type="Proteomes" id="UP000318509"/>
    </source>
</evidence>
<evidence type="ECO:0000256" key="8">
    <source>
        <dbReference type="ARBA" id="ARBA00023010"/>
    </source>
</evidence>
<keyword evidence="3" id="KW-0813">Transport</keyword>
<comment type="similarity">
    <text evidence="2">Belongs to the YajC family.</text>
</comment>
<evidence type="ECO:0000256" key="7">
    <source>
        <dbReference type="ARBA" id="ARBA00022989"/>
    </source>
</evidence>
<dbReference type="Proteomes" id="UP000318509">
    <property type="component" value="Unassembled WGS sequence"/>
</dbReference>
<evidence type="ECO:0000256" key="10">
    <source>
        <dbReference type="SAM" id="Phobius"/>
    </source>
</evidence>
<proteinExistence type="inferred from homology"/>
<reference evidence="11 12" key="1">
    <citation type="journal article" date="2019" name="Nat. Microbiol.">
        <title>Mediterranean grassland soil C-N compound turnover is dependent on rainfall and depth, and is mediated by genomically divergent microorganisms.</title>
        <authorList>
            <person name="Diamond S."/>
            <person name="Andeer P.F."/>
            <person name="Li Z."/>
            <person name="Crits-Christoph A."/>
            <person name="Burstein D."/>
            <person name="Anantharaman K."/>
            <person name="Lane K.R."/>
            <person name="Thomas B.C."/>
            <person name="Pan C."/>
            <person name="Northen T.R."/>
            <person name="Banfield J.F."/>
        </authorList>
    </citation>
    <scope>NUCLEOTIDE SEQUENCE [LARGE SCALE GENOMIC DNA]</scope>
    <source>
        <strain evidence="11">NP_3</strain>
    </source>
</reference>
<dbReference type="Pfam" id="PF02699">
    <property type="entry name" value="YajC"/>
    <property type="match status" value="1"/>
</dbReference>
<keyword evidence="4" id="KW-1003">Cell membrane</keyword>
<accession>A0A537K234</accession>
<dbReference type="EMBL" id="VBAK01000121">
    <property type="protein sequence ID" value="TMI89566.1"/>
    <property type="molecule type" value="Genomic_DNA"/>
</dbReference>
<keyword evidence="5 10" id="KW-0812">Transmembrane</keyword>
<evidence type="ECO:0000313" key="11">
    <source>
        <dbReference type="EMBL" id="TMI89566.1"/>
    </source>
</evidence>
<comment type="subcellular location">
    <subcellularLocation>
        <location evidence="1">Cell membrane</location>
        <topology evidence="1">Single-pass membrane protein</topology>
    </subcellularLocation>
</comment>
<evidence type="ECO:0000256" key="3">
    <source>
        <dbReference type="ARBA" id="ARBA00022448"/>
    </source>
</evidence>
<dbReference type="GO" id="GO:0005886">
    <property type="term" value="C:plasma membrane"/>
    <property type="evidence" value="ECO:0007669"/>
    <property type="project" value="UniProtKB-SubCell"/>
</dbReference>
<evidence type="ECO:0000256" key="5">
    <source>
        <dbReference type="ARBA" id="ARBA00022692"/>
    </source>
</evidence>
<dbReference type="PANTHER" id="PTHR33909:SF1">
    <property type="entry name" value="SEC TRANSLOCON ACCESSORY COMPLEX SUBUNIT YAJC"/>
    <property type="match status" value="1"/>
</dbReference>
<organism evidence="11 12">
    <name type="scientific">Candidatus Segetimicrobium genomatis</name>
    <dbReference type="NCBI Taxonomy" id="2569760"/>
    <lineage>
        <taxon>Bacteria</taxon>
        <taxon>Bacillati</taxon>
        <taxon>Candidatus Sysuimicrobiota</taxon>
        <taxon>Candidatus Sysuimicrobiia</taxon>
        <taxon>Candidatus Sysuimicrobiales</taxon>
        <taxon>Candidatus Segetimicrobiaceae</taxon>
        <taxon>Candidatus Segetimicrobium</taxon>
    </lineage>
</organism>
<gene>
    <name evidence="11" type="primary">yajC</name>
    <name evidence="11" type="ORF">E6H00_09445</name>
</gene>
<evidence type="ECO:0000256" key="6">
    <source>
        <dbReference type="ARBA" id="ARBA00022927"/>
    </source>
</evidence>
<keyword evidence="8" id="KW-0811">Translocation</keyword>
<feature type="transmembrane region" description="Helical" evidence="10">
    <location>
        <begin position="12"/>
        <end position="30"/>
    </location>
</feature>
<keyword evidence="6" id="KW-0653">Protein transport</keyword>
<name>A0A537K234_9BACT</name>